<dbReference type="HOGENOM" id="CLU_017985_0_3_4"/>
<dbReference type="Gene3D" id="1.10.8.60">
    <property type="match status" value="1"/>
</dbReference>
<dbReference type="SUPFAM" id="SSF52540">
    <property type="entry name" value="P-loop containing nucleoside triphosphate hydrolases"/>
    <property type="match status" value="1"/>
</dbReference>
<dbReference type="GO" id="GO:0003677">
    <property type="term" value="F:DNA binding"/>
    <property type="evidence" value="ECO:0007669"/>
    <property type="project" value="InterPro"/>
</dbReference>
<dbReference type="SMART" id="SM00382">
    <property type="entry name" value="AAA"/>
    <property type="match status" value="1"/>
</dbReference>
<dbReference type="EMBL" id="CP003806">
    <property type="protein sequence ID" value="AGF49219.1"/>
    <property type="molecule type" value="Genomic_DNA"/>
</dbReference>
<name>M1M1V8_9PROT</name>
<dbReference type="GO" id="GO:0016887">
    <property type="term" value="F:ATP hydrolysis activity"/>
    <property type="evidence" value="ECO:0007669"/>
    <property type="project" value="InterPro"/>
</dbReference>
<dbReference type="InterPro" id="IPR003959">
    <property type="entry name" value="ATPase_AAA_core"/>
</dbReference>
<dbReference type="CDD" id="cd00009">
    <property type="entry name" value="AAA"/>
    <property type="match status" value="1"/>
</dbReference>
<dbReference type="KEGG" id="kga:ST1E_0899"/>
<dbReference type="CDD" id="cd18139">
    <property type="entry name" value="HLD_clamp_RarA"/>
    <property type="match status" value="1"/>
</dbReference>
<organism evidence="8 9">
    <name type="scientific">Candidatus Kinetoplastidibacterium galati TCC219</name>
    <dbReference type="NCBI Taxonomy" id="1208921"/>
    <lineage>
        <taxon>Bacteria</taxon>
        <taxon>Pseudomonadati</taxon>
        <taxon>Pseudomonadota</taxon>
        <taxon>Betaproteobacteria</taxon>
        <taxon>Candidatus Kinetoplastidibacterium</taxon>
    </lineage>
</organism>
<dbReference type="FunFam" id="3.40.50.300:FF:000137">
    <property type="entry name" value="Replication-associated recombination protein A"/>
    <property type="match status" value="1"/>
</dbReference>
<evidence type="ECO:0000256" key="6">
    <source>
        <dbReference type="ARBA" id="ARBA00022840"/>
    </source>
</evidence>
<dbReference type="eggNOG" id="COG2256">
    <property type="taxonomic scope" value="Bacteria"/>
</dbReference>
<reference evidence="8 9" key="1">
    <citation type="journal article" date="2013" name="Genome Biol. Evol.">
        <title>Genome evolution and phylogenomic analysis of candidatus kinetoplastibacterium, the betaproteobacterial endosymbionts of strigomonas and angomonas.</title>
        <authorList>
            <person name="Alves J.M."/>
            <person name="Serrano M.G."/>
            <person name="Maia da Silva F."/>
            <person name="Voegtly L.J."/>
            <person name="Matveyev A.V."/>
            <person name="Teixeira M.M."/>
            <person name="Camargo E.P."/>
            <person name="Buck G.A."/>
        </authorList>
    </citation>
    <scope>NUCLEOTIDE SEQUENCE [LARGE SCALE GENOMIC DNA]</scope>
    <source>
        <strain evidence="8 9">TCC219</strain>
    </source>
</reference>
<dbReference type="Proteomes" id="UP000011658">
    <property type="component" value="Chromosome"/>
</dbReference>
<proteinExistence type="inferred from homology"/>
<dbReference type="SUPFAM" id="SSF48019">
    <property type="entry name" value="post-AAA+ oligomerization domain-like"/>
    <property type="match status" value="1"/>
</dbReference>
<evidence type="ECO:0000313" key="9">
    <source>
        <dbReference type="Proteomes" id="UP000011658"/>
    </source>
</evidence>
<dbReference type="GO" id="GO:0000731">
    <property type="term" value="P:DNA synthesis involved in DNA repair"/>
    <property type="evidence" value="ECO:0007669"/>
    <property type="project" value="TreeGrafter"/>
</dbReference>
<comment type="similarity">
    <text evidence="2">Belongs to the AAA ATPase family. RarA/MGS1/WRNIP1 subfamily.</text>
</comment>
<dbReference type="InterPro" id="IPR008921">
    <property type="entry name" value="DNA_pol3_clamp-load_cplx_C"/>
</dbReference>
<dbReference type="STRING" id="1208921.ST1E_0899"/>
<dbReference type="OrthoDB" id="9778364at2"/>
<keyword evidence="5" id="KW-0547">Nucleotide-binding</keyword>
<evidence type="ECO:0000256" key="4">
    <source>
        <dbReference type="ARBA" id="ARBA00022705"/>
    </source>
</evidence>
<dbReference type="AlphaFoldDB" id="M1M1V8"/>
<dbReference type="InterPro" id="IPR027417">
    <property type="entry name" value="P-loop_NTPase"/>
</dbReference>
<dbReference type="InterPro" id="IPR021886">
    <property type="entry name" value="MgsA_C"/>
</dbReference>
<accession>M1M1V8</accession>
<evidence type="ECO:0000256" key="1">
    <source>
        <dbReference type="ARBA" id="ARBA00002393"/>
    </source>
</evidence>
<dbReference type="RefSeq" id="WP_015389703.1">
    <property type="nucleotide sequence ID" value="NC_020284.1"/>
</dbReference>
<evidence type="ECO:0000259" key="7">
    <source>
        <dbReference type="SMART" id="SM00382"/>
    </source>
</evidence>
<dbReference type="GO" id="GO:0005524">
    <property type="term" value="F:ATP binding"/>
    <property type="evidence" value="ECO:0007669"/>
    <property type="project" value="UniProtKB-KW"/>
</dbReference>
<feature type="domain" description="AAA+ ATPase" evidence="7">
    <location>
        <begin position="50"/>
        <end position="166"/>
    </location>
</feature>
<dbReference type="Pfam" id="PF00004">
    <property type="entry name" value="AAA"/>
    <property type="match status" value="1"/>
</dbReference>
<comment type="function">
    <text evidence="1">DNA-dependent ATPase that plays important roles in cellular responses to stalled DNA replication processes.</text>
</comment>
<keyword evidence="9" id="KW-1185">Reference proteome</keyword>
<dbReference type="PANTHER" id="PTHR13779">
    <property type="entry name" value="WERNER HELICASE-INTERACTING PROTEIN 1 FAMILY MEMBER"/>
    <property type="match status" value="1"/>
</dbReference>
<evidence type="ECO:0000256" key="5">
    <source>
        <dbReference type="ARBA" id="ARBA00022741"/>
    </source>
</evidence>
<dbReference type="PATRIC" id="fig|1208921.3.peg.506"/>
<dbReference type="Gene3D" id="1.10.3710.10">
    <property type="entry name" value="DNA polymerase III clamp loader subunits, C-terminal domain"/>
    <property type="match status" value="1"/>
</dbReference>
<dbReference type="InterPro" id="IPR051314">
    <property type="entry name" value="AAA_ATPase_RarA/MGS1/WRNIP1"/>
</dbReference>
<dbReference type="Gene3D" id="1.20.272.10">
    <property type="match status" value="1"/>
</dbReference>
<keyword evidence="4" id="KW-0235">DNA replication</keyword>
<dbReference type="FunFam" id="1.20.272.10:FF:000001">
    <property type="entry name" value="Putative AAA family ATPase"/>
    <property type="match status" value="1"/>
</dbReference>
<sequence length="446" mass="49842">MDFDTTNLDKQYNSVPLYERLRPRNLDDIIGQSHLVGLNKPLRIAMDSGKLYSMILWGPPGVGKTTIAKLLSHNINYKFLSISAVLSGVKDIRDAIISAKNTQCTGKRTILFIDEIHDFNKSQQDAFLPYVENGLFILIGATTENPSFNINSALLSRLKVYALNQLDQDDLSKLLSKVLLILNKECTESKEVDIDINACALIISMADGDARRLISLVEIIFGLALSSNIDVITVPWLKINFSKDCRMFDKCGGLFYDQISALHKSIRGSDPDAALYWLASLLSSGTDPIYISRRLMRIATEDIGLADPRAIDLSVNCAMVYQSLGSPEGELALANAVVYMSCAAKSNSVYNAFNSACKYVNTDSSRSVPTHLRNSSKEFMKKIGLYRDYKYVHEFPNAYVPSEQYFPDGIKEQFYFPTSYGLEQKIKQKMSLLKGLDIEEDSNKSC</sequence>
<protein>
    <recommendedName>
        <fullName evidence="3">Replication-associated recombination protein A</fullName>
    </recommendedName>
</protein>
<evidence type="ECO:0000313" key="8">
    <source>
        <dbReference type="EMBL" id="AGF49219.1"/>
    </source>
</evidence>
<dbReference type="InterPro" id="IPR003593">
    <property type="entry name" value="AAA+_ATPase"/>
</dbReference>
<dbReference type="GO" id="GO:0006261">
    <property type="term" value="P:DNA-templated DNA replication"/>
    <property type="evidence" value="ECO:0007669"/>
    <property type="project" value="TreeGrafter"/>
</dbReference>
<evidence type="ECO:0000256" key="2">
    <source>
        <dbReference type="ARBA" id="ARBA00008959"/>
    </source>
</evidence>
<dbReference type="GO" id="GO:0017116">
    <property type="term" value="F:single-stranded DNA helicase activity"/>
    <property type="evidence" value="ECO:0007669"/>
    <property type="project" value="TreeGrafter"/>
</dbReference>
<gene>
    <name evidence="8" type="ORF">ST1E_0899</name>
</gene>
<keyword evidence="6" id="KW-0067">ATP-binding</keyword>
<dbReference type="InterPro" id="IPR032423">
    <property type="entry name" value="AAA_assoc_2"/>
</dbReference>
<dbReference type="Pfam" id="PF12002">
    <property type="entry name" value="MgsA_C"/>
    <property type="match status" value="1"/>
</dbReference>
<dbReference type="Pfam" id="PF16193">
    <property type="entry name" value="AAA_assoc_2"/>
    <property type="match status" value="1"/>
</dbReference>
<dbReference type="PANTHER" id="PTHR13779:SF7">
    <property type="entry name" value="ATPASE WRNIP1"/>
    <property type="match status" value="1"/>
</dbReference>
<dbReference type="Gene3D" id="3.40.50.300">
    <property type="entry name" value="P-loop containing nucleotide triphosphate hydrolases"/>
    <property type="match status" value="1"/>
</dbReference>
<dbReference type="GO" id="GO:0008047">
    <property type="term" value="F:enzyme activator activity"/>
    <property type="evidence" value="ECO:0007669"/>
    <property type="project" value="TreeGrafter"/>
</dbReference>
<evidence type="ECO:0000256" key="3">
    <source>
        <dbReference type="ARBA" id="ARBA00020776"/>
    </source>
</evidence>